<keyword evidence="3" id="KW-1185">Reference proteome</keyword>
<dbReference type="GO" id="GO:0005506">
    <property type="term" value="F:iron ion binding"/>
    <property type="evidence" value="ECO:0007669"/>
    <property type="project" value="InterPro"/>
</dbReference>
<gene>
    <name evidence="4" type="primary">LOC104605059</name>
</gene>
<dbReference type="AlphaFoldDB" id="A0A1U8AXB8"/>
<dbReference type="STRING" id="4432.A0A1U8AXB8"/>
<dbReference type="GO" id="GO:0016853">
    <property type="term" value="F:isomerase activity"/>
    <property type="evidence" value="ECO:0007669"/>
    <property type="project" value="UniProtKB-KW"/>
</dbReference>
<feature type="transmembrane region" description="Helical" evidence="1">
    <location>
        <begin position="76"/>
        <end position="100"/>
    </location>
</feature>
<dbReference type="FunCoup" id="A0A1U8AXB8">
    <property type="interactions" value="1486"/>
</dbReference>
<name>A0A1U8AXB8_NELNU</name>
<reference evidence="4" key="1">
    <citation type="submission" date="2025-08" db="UniProtKB">
        <authorList>
            <consortium name="RefSeq"/>
        </authorList>
    </citation>
    <scope>IDENTIFICATION</scope>
</reference>
<dbReference type="RefSeq" id="XP_010267969.1">
    <property type="nucleotide sequence ID" value="XM_010269667.2"/>
</dbReference>
<keyword evidence="1" id="KW-0472">Membrane</keyword>
<protein>
    <submittedName>
        <fullName evidence="4">Beta-carotene isomerase D27, chloroplastic isoform X1</fullName>
    </submittedName>
</protein>
<evidence type="ECO:0000313" key="3">
    <source>
        <dbReference type="Proteomes" id="UP000189703"/>
    </source>
</evidence>
<accession>A0A1U8AXB8</accession>
<keyword evidence="4" id="KW-0413">Isomerase</keyword>
<dbReference type="Proteomes" id="UP000189703">
    <property type="component" value="Unplaced"/>
</dbReference>
<dbReference type="InterPro" id="IPR025114">
    <property type="entry name" value="D27-like_C"/>
</dbReference>
<keyword evidence="1" id="KW-1133">Transmembrane helix</keyword>
<feature type="domain" description="Beta-carotene isomerase D27-like C-terminal" evidence="2">
    <location>
        <begin position="207"/>
        <end position="287"/>
    </location>
</feature>
<dbReference type="eggNOG" id="ENOG502R5D2">
    <property type="taxonomic scope" value="Eukaryota"/>
</dbReference>
<proteinExistence type="predicted"/>
<dbReference type="InterPro" id="IPR038938">
    <property type="entry name" value="D27-like"/>
</dbReference>
<dbReference type="PANTHER" id="PTHR33591:SF2">
    <property type="entry name" value="BETA-CAROTENE ISOMERASE D27"/>
    <property type="match status" value="1"/>
</dbReference>
<dbReference type="KEGG" id="nnu:104605059"/>
<keyword evidence="1" id="KW-0812">Transmembrane</keyword>
<dbReference type="GeneID" id="104605059"/>
<dbReference type="PANTHER" id="PTHR33591">
    <property type="entry name" value="BETA-CAROTENE ISOMERASE D27"/>
    <property type="match status" value="1"/>
</dbReference>
<evidence type="ECO:0000313" key="4">
    <source>
        <dbReference type="RefSeq" id="XP_010267969.1"/>
    </source>
</evidence>
<sequence>MRPLALPRLLTFSFPSQCSLRSKSRLKSPGFSVLSSPIQSQATEATNTDLKSEYKPGIFDNLFLALFRNKMVQVSWIFNAHIATKMVLIVLLFLMPTVLYSSCLLSNYCMSHVGPFNVIKMLYLPRATQEVGWDSEKPGYDGLIEVANRLMMNGRSNAETAEAAVRILRSLFPPFLLELFKMLIAPIDGGKVASMMVARVTALSCQWLMGSCTVNSVDLPDGSSCTTGVFVERCKYLEESKCIGICINTCKLPTQAFFKDYMGVPLLMEPNFSDYSCQFKFGVSPPLPTEDKTLKEPCLDICPNATRRRQILEKCETVQCPKV</sequence>
<evidence type="ECO:0000259" key="2">
    <source>
        <dbReference type="Pfam" id="PF13225"/>
    </source>
</evidence>
<dbReference type="InParanoid" id="A0A1U8AXB8"/>
<dbReference type="Pfam" id="PF13225">
    <property type="entry name" value="D27-like_C"/>
    <property type="match status" value="1"/>
</dbReference>
<evidence type="ECO:0000256" key="1">
    <source>
        <dbReference type="SAM" id="Phobius"/>
    </source>
</evidence>
<dbReference type="OrthoDB" id="416096at2759"/>
<organism evidence="3 4">
    <name type="scientific">Nelumbo nucifera</name>
    <name type="common">Sacred lotus</name>
    <dbReference type="NCBI Taxonomy" id="4432"/>
    <lineage>
        <taxon>Eukaryota</taxon>
        <taxon>Viridiplantae</taxon>
        <taxon>Streptophyta</taxon>
        <taxon>Embryophyta</taxon>
        <taxon>Tracheophyta</taxon>
        <taxon>Spermatophyta</taxon>
        <taxon>Magnoliopsida</taxon>
        <taxon>Proteales</taxon>
        <taxon>Nelumbonaceae</taxon>
        <taxon>Nelumbo</taxon>
    </lineage>
</organism>